<keyword evidence="3" id="KW-1185">Reference proteome</keyword>
<organism evidence="3 4">
    <name type="scientific">Heligmosomoides polygyrus</name>
    <name type="common">Parasitic roundworm</name>
    <dbReference type="NCBI Taxonomy" id="6339"/>
    <lineage>
        <taxon>Eukaryota</taxon>
        <taxon>Metazoa</taxon>
        <taxon>Ecdysozoa</taxon>
        <taxon>Nematoda</taxon>
        <taxon>Chromadorea</taxon>
        <taxon>Rhabditida</taxon>
        <taxon>Rhabditina</taxon>
        <taxon>Rhabditomorpha</taxon>
        <taxon>Strongyloidea</taxon>
        <taxon>Heligmosomidae</taxon>
        <taxon>Heligmosomoides</taxon>
    </lineage>
</organism>
<accession>A0A183GT08</accession>
<dbReference type="Proteomes" id="UP000050761">
    <property type="component" value="Unassembled WGS sequence"/>
</dbReference>
<sequence>MLEPWERKLFSSVAIISVSVVFALTLSALRVLSF</sequence>
<protein>
    <submittedName>
        <fullName evidence="4">Col_cuticle_N domain-containing protein</fullName>
    </submittedName>
</protein>
<dbReference type="AlphaFoldDB" id="A0A183GT08"/>
<reference evidence="2 3" key="1">
    <citation type="submission" date="2018-11" db="EMBL/GenBank/DDBJ databases">
        <authorList>
            <consortium name="Pathogen Informatics"/>
        </authorList>
    </citation>
    <scope>NUCLEOTIDE SEQUENCE [LARGE SCALE GENOMIC DNA]</scope>
</reference>
<evidence type="ECO:0000256" key="1">
    <source>
        <dbReference type="SAM" id="Phobius"/>
    </source>
</evidence>
<keyword evidence="1" id="KW-1133">Transmembrane helix</keyword>
<keyword evidence="1" id="KW-0472">Membrane</keyword>
<proteinExistence type="predicted"/>
<feature type="transmembrane region" description="Helical" evidence="1">
    <location>
        <begin position="12"/>
        <end position="32"/>
    </location>
</feature>
<accession>A0A3P8DR02</accession>
<evidence type="ECO:0000313" key="2">
    <source>
        <dbReference type="EMBL" id="VDP54117.1"/>
    </source>
</evidence>
<name>A0A183GT08_HELPZ</name>
<dbReference type="EMBL" id="UZAH01038665">
    <property type="protein sequence ID" value="VDP54117.1"/>
    <property type="molecule type" value="Genomic_DNA"/>
</dbReference>
<evidence type="ECO:0000313" key="3">
    <source>
        <dbReference type="Proteomes" id="UP000050761"/>
    </source>
</evidence>
<gene>
    <name evidence="2" type="ORF">HPBE_LOCUS25827</name>
</gene>
<reference evidence="4" key="2">
    <citation type="submission" date="2019-09" db="UniProtKB">
        <authorList>
            <consortium name="WormBaseParasite"/>
        </authorList>
    </citation>
    <scope>IDENTIFICATION</scope>
</reference>
<evidence type="ECO:0000313" key="4">
    <source>
        <dbReference type="WBParaSite" id="HPBE_0002582801-mRNA-1"/>
    </source>
</evidence>
<dbReference type="WBParaSite" id="HPBE_0002582801-mRNA-1">
    <property type="protein sequence ID" value="HPBE_0002582801-mRNA-1"/>
    <property type="gene ID" value="HPBE_0002582801"/>
</dbReference>
<keyword evidence="1" id="KW-0812">Transmembrane</keyword>